<protein>
    <recommendedName>
        <fullName evidence="4">CsbD-like domain-containing protein</fullName>
    </recommendedName>
</protein>
<evidence type="ECO:0000256" key="1">
    <source>
        <dbReference type="SAM" id="MobiDB-lite"/>
    </source>
</evidence>
<feature type="region of interest" description="Disordered" evidence="1">
    <location>
        <begin position="66"/>
        <end position="85"/>
    </location>
</feature>
<feature type="compositionally biased region" description="Basic and acidic residues" evidence="1">
    <location>
        <begin position="75"/>
        <end position="85"/>
    </location>
</feature>
<organism evidence="2 3">
    <name type="scientific">Ramularia collo-cygni</name>
    <dbReference type="NCBI Taxonomy" id="112498"/>
    <lineage>
        <taxon>Eukaryota</taxon>
        <taxon>Fungi</taxon>
        <taxon>Dikarya</taxon>
        <taxon>Ascomycota</taxon>
        <taxon>Pezizomycotina</taxon>
        <taxon>Dothideomycetes</taxon>
        <taxon>Dothideomycetidae</taxon>
        <taxon>Mycosphaerellales</taxon>
        <taxon>Mycosphaerellaceae</taxon>
        <taxon>Ramularia</taxon>
    </lineage>
</organism>
<gene>
    <name evidence="2" type="ORF">RCC_09718</name>
</gene>
<proteinExistence type="predicted"/>
<dbReference type="Proteomes" id="UP000225277">
    <property type="component" value="Unassembled WGS sequence"/>
</dbReference>
<dbReference type="EMBL" id="FJUY01000019">
    <property type="protein sequence ID" value="CZT24001.1"/>
    <property type="molecule type" value="Genomic_DNA"/>
</dbReference>
<evidence type="ECO:0000313" key="3">
    <source>
        <dbReference type="Proteomes" id="UP000225277"/>
    </source>
</evidence>
<dbReference type="PANTHER" id="PTHR40636">
    <property type="entry name" value="CSBD-LIKE DOMAIN-CONTAINING PROTEIN"/>
    <property type="match status" value="1"/>
</dbReference>
<dbReference type="PANTHER" id="PTHR40636:SF1">
    <property type="entry name" value="CSBD-LIKE DOMAIN-CONTAINING PROTEIN"/>
    <property type="match status" value="1"/>
</dbReference>
<evidence type="ECO:0008006" key="4">
    <source>
        <dbReference type="Google" id="ProtNLM"/>
    </source>
</evidence>
<dbReference type="RefSeq" id="XP_023630725.1">
    <property type="nucleotide sequence ID" value="XM_023774957.1"/>
</dbReference>
<accession>A0A2D3VI91</accession>
<dbReference type="GeneID" id="35604779"/>
<sequence>MSGQNNGAEGVAKGVTSTLGNLTGGVLKGVGSVTGAAGRAVGETVNNTTGTKAVGDSLQYVTGGVEGAGQTAGKGLEDVGQWKKP</sequence>
<keyword evidence="3" id="KW-1185">Reference proteome</keyword>
<dbReference type="AlphaFoldDB" id="A0A2D3VI91"/>
<name>A0A2D3VI91_9PEZI</name>
<dbReference type="OrthoDB" id="2565331at2759"/>
<evidence type="ECO:0000313" key="2">
    <source>
        <dbReference type="EMBL" id="CZT24001.1"/>
    </source>
</evidence>
<reference evidence="2 3" key="1">
    <citation type="submission" date="2016-03" db="EMBL/GenBank/DDBJ databases">
        <authorList>
            <person name="Ploux O."/>
        </authorList>
    </citation>
    <scope>NUCLEOTIDE SEQUENCE [LARGE SCALE GENOMIC DNA]</scope>
    <source>
        <strain evidence="2 3">URUG2</strain>
    </source>
</reference>